<evidence type="ECO:0000313" key="1">
    <source>
        <dbReference type="EMBL" id="KAK9694728.1"/>
    </source>
</evidence>
<keyword evidence="2" id="KW-1185">Reference proteome</keyword>
<dbReference type="AlphaFoldDB" id="A0AAW1IX16"/>
<proteinExistence type="predicted"/>
<protein>
    <submittedName>
        <fullName evidence="1">Uncharacterized protein</fullName>
    </submittedName>
</protein>
<comment type="caution">
    <text evidence="1">The sequence shown here is derived from an EMBL/GenBank/DDBJ whole genome shotgun (WGS) entry which is preliminary data.</text>
</comment>
<evidence type="ECO:0000313" key="2">
    <source>
        <dbReference type="Proteomes" id="UP001458880"/>
    </source>
</evidence>
<dbReference type="EMBL" id="JASPKY010000503">
    <property type="protein sequence ID" value="KAK9694728.1"/>
    <property type="molecule type" value="Genomic_DNA"/>
</dbReference>
<accession>A0AAW1IX16</accession>
<gene>
    <name evidence="1" type="ORF">QE152_g33323</name>
</gene>
<reference evidence="1 2" key="1">
    <citation type="journal article" date="2024" name="BMC Genomics">
        <title>De novo assembly and annotation of Popillia japonica's genome with initial clues to its potential as an invasive pest.</title>
        <authorList>
            <person name="Cucini C."/>
            <person name="Boschi S."/>
            <person name="Funari R."/>
            <person name="Cardaioli E."/>
            <person name="Iannotti N."/>
            <person name="Marturano G."/>
            <person name="Paoli F."/>
            <person name="Bruttini M."/>
            <person name="Carapelli A."/>
            <person name="Frati F."/>
            <person name="Nardi F."/>
        </authorList>
    </citation>
    <scope>NUCLEOTIDE SEQUENCE [LARGE SCALE GENOMIC DNA]</scope>
    <source>
        <strain evidence="1">DMR45628</strain>
    </source>
</reference>
<dbReference type="Proteomes" id="UP001458880">
    <property type="component" value="Unassembled WGS sequence"/>
</dbReference>
<organism evidence="1 2">
    <name type="scientific">Popillia japonica</name>
    <name type="common">Japanese beetle</name>
    <dbReference type="NCBI Taxonomy" id="7064"/>
    <lineage>
        <taxon>Eukaryota</taxon>
        <taxon>Metazoa</taxon>
        <taxon>Ecdysozoa</taxon>
        <taxon>Arthropoda</taxon>
        <taxon>Hexapoda</taxon>
        <taxon>Insecta</taxon>
        <taxon>Pterygota</taxon>
        <taxon>Neoptera</taxon>
        <taxon>Endopterygota</taxon>
        <taxon>Coleoptera</taxon>
        <taxon>Polyphaga</taxon>
        <taxon>Scarabaeiformia</taxon>
        <taxon>Scarabaeidae</taxon>
        <taxon>Rutelinae</taxon>
        <taxon>Popillia</taxon>
    </lineage>
</organism>
<sequence>MHRRTILSENGFEWLKIPVRLYKLTSQVARALFEANKRLKKKLIVILIYRYTHHIQLISNQEAVLGTARYQLDGILGEADRIGTEDKKNTPEEIQFDMHQQENRIRTVLHIIISHRTGVTILSTNYISSNRSNHSIYYYYYYLQAAAAELDAYMIKEFISRCVTSLTTKV</sequence>
<name>A0AAW1IX16_POPJA</name>